<evidence type="ECO:0000313" key="13">
    <source>
        <dbReference type="Proteomes" id="UP000290218"/>
    </source>
</evidence>
<reference evidence="12 13" key="1">
    <citation type="submission" date="2019-01" db="EMBL/GenBank/DDBJ databases">
        <title>Lacunisphaera sp. strain TWA-58.</title>
        <authorList>
            <person name="Chen W.-M."/>
        </authorList>
    </citation>
    <scope>NUCLEOTIDE SEQUENCE [LARGE SCALE GENOMIC DNA]</scope>
    <source>
        <strain evidence="12 13">TWA-58</strain>
    </source>
</reference>
<dbReference type="OrthoDB" id="9815830at2"/>
<dbReference type="HAMAP" id="MF_00454">
    <property type="entry name" value="FluC"/>
    <property type="match status" value="1"/>
</dbReference>
<keyword evidence="11" id="KW-0813">Transport</keyword>
<evidence type="ECO:0000256" key="7">
    <source>
        <dbReference type="ARBA" id="ARBA00023136"/>
    </source>
</evidence>
<comment type="activity regulation">
    <text evidence="11">Na(+) is not transported, but it plays an essential structural role and its presence is essential for fluoride channel function.</text>
</comment>
<evidence type="ECO:0000256" key="1">
    <source>
        <dbReference type="ARBA" id="ARBA00004651"/>
    </source>
</evidence>
<keyword evidence="5 11" id="KW-1133">Transmembrane helix</keyword>
<feature type="binding site" evidence="11">
    <location>
        <position position="75"/>
    </location>
    <ligand>
        <name>Na(+)</name>
        <dbReference type="ChEBI" id="CHEBI:29101"/>
        <note>structural</note>
    </ligand>
</feature>
<dbReference type="Pfam" id="PF02537">
    <property type="entry name" value="CRCB"/>
    <property type="match status" value="1"/>
</dbReference>
<keyword evidence="4 11" id="KW-0812">Transmembrane</keyword>
<evidence type="ECO:0000256" key="2">
    <source>
        <dbReference type="ARBA" id="ARBA00022475"/>
    </source>
</evidence>
<feature type="binding site" evidence="11">
    <location>
        <position position="78"/>
    </location>
    <ligand>
        <name>Na(+)</name>
        <dbReference type="ChEBI" id="CHEBI:29101"/>
        <note>structural</note>
    </ligand>
</feature>
<comment type="subcellular location">
    <subcellularLocation>
        <location evidence="1 11">Cell membrane</location>
        <topology evidence="1 11">Multi-pass membrane protein</topology>
    </subcellularLocation>
</comment>
<comment type="similarity">
    <text evidence="9 11">Belongs to the fluoride channel Fluc/FEX (TC 1.A.43) family.</text>
</comment>
<dbReference type="PANTHER" id="PTHR28259">
    <property type="entry name" value="FLUORIDE EXPORT PROTEIN 1-RELATED"/>
    <property type="match status" value="1"/>
</dbReference>
<evidence type="ECO:0000256" key="11">
    <source>
        <dbReference type="HAMAP-Rule" id="MF_00454"/>
    </source>
</evidence>
<feature type="transmembrane region" description="Helical" evidence="11">
    <location>
        <begin position="32"/>
        <end position="52"/>
    </location>
</feature>
<evidence type="ECO:0000256" key="5">
    <source>
        <dbReference type="ARBA" id="ARBA00022989"/>
    </source>
</evidence>
<protein>
    <recommendedName>
        <fullName evidence="11">Fluoride-specific ion channel FluC</fullName>
    </recommendedName>
</protein>
<sequence>MHLASSLLLIALGGAAGSVARALIALALPARFPWATLLVNVAGSFLIGWLMVRFGPAEQPAASSVRSLWAVGFCGGFTTFSTFSWQTLDQMTKGHWGAAAANVLLSVALCLFAVWLGFRLGRV</sequence>
<keyword evidence="7 11" id="KW-0472">Membrane</keyword>
<comment type="function">
    <text evidence="11">Fluoride-specific ion channel. Important for reducing fluoride concentration in the cell, thus reducing its toxicity.</text>
</comment>
<keyword evidence="3" id="KW-0997">Cell inner membrane</keyword>
<dbReference type="GO" id="GO:0046872">
    <property type="term" value="F:metal ion binding"/>
    <property type="evidence" value="ECO:0007669"/>
    <property type="project" value="UniProtKB-KW"/>
</dbReference>
<evidence type="ECO:0000256" key="3">
    <source>
        <dbReference type="ARBA" id="ARBA00022519"/>
    </source>
</evidence>
<feature type="transmembrane region" description="Helical" evidence="11">
    <location>
        <begin position="96"/>
        <end position="118"/>
    </location>
</feature>
<dbReference type="GO" id="GO:0005886">
    <property type="term" value="C:plasma membrane"/>
    <property type="evidence" value="ECO:0007669"/>
    <property type="project" value="UniProtKB-SubCell"/>
</dbReference>
<comment type="catalytic activity">
    <reaction evidence="10">
        <text>fluoride(in) = fluoride(out)</text>
        <dbReference type="Rhea" id="RHEA:76159"/>
        <dbReference type="ChEBI" id="CHEBI:17051"/>
    </reaction>
    <physiologicalReaction direction="left-to-right" evidence="10">
        <dbReference type="Rhea" id="RHEA:76160"/>
    </physiologicalReaction>
</comment>
<keyword evidence="8 11" id="KW-0407">Ion channel</keyword>
<feature type="transmembrane region" description="Helical" evidence="11">
    <location>
        <begin position="64"/>
        <end position="84"/>
    </location>
</feature>
<name>A0A4Q1C7Z1_9BACT</name>
<keyword evidence="11" id="KW-0479">Metal-binding</keyword>
<dbReference type="RefSeq" id="WP_129046296.1">
    <property type="nucleotide sequence ID" value="NZ_SDHX01000001.1"/>
</dbReference>
<gene>
    <name evidence="11 12" type="primary">crcB</name>
    <name evidence="11" type="synonym">fluC</name>
    <name evidence="12" type="ORF">ESB00_03270</name>
</gene>
<dbReference type="NCBIfam" id="TIGR00494">
    <property type="entry name" value="crcB"/>
    <property type="match status" value="1"/>
</dbReference>
<evidence type="ECO:0000313" key="12">
    <source>
        <dbReference type="EMBL" id="RXK54931.1"/>
    </source>
</evidence>
<keyword evidence="6 11" id="KW-0406">Ion transport</keyword>
<comment type="caution">
    <text evidence="12">The sequence shown here is derived from an EMBL/GenBank/DDBJ whole genome shotgun (WGS) entry which is preliminary data.</text>
</comment>
<dbReference type="GO" id="GO:0062054">
    <property type="term" value="F:fluoride channel activity"/>
    <property type="evidence" value="ECO:0007669"/>
    <property type="project" value="UniProtKB-UniRule"/>
</dbReference>
<accession>A0A4Q1C7Z1</accession>
<organism evidence="12 13">
    <name type="scientific">Oleiharenicola lentus</name>
    <dbReference type="NCBI Taxonomy" id="2508720"/>
    <lineage>
        <taxon>Bacteria</taxon>
        <taxon>Pseudomonadati</taxon>
        <taxon>Verrucomicrobiota</taxon>
        <taxon>Opitutia</taxon>
        <taxon>Opitutales</taxon>
        <taxon>Opitutaceae</taxon>
        <taxon>Oleiharenicola</taxon>
    </lineage>
</organism>
<evidence type="ECO:0000256" key="8">
    <source>
        <dbReference type="ARBA" id="ARBA00023303"/>
    </source>
</evidence>
<evidence type="ECO:0000256" key="6">
    <source>
        <dbReference type="ARBA" id="ARBA00023065"/>
    </source>
</evidence>
<evidence type="ECO:0000256" key="10">
    <source>
        <dbReference type="ARBA" id="ARBA00035585"/>
    </source>
</evidence>
<evidence type="ECO:0000256" key="9">
    <source>
        <dbReference type="ARBA" id="ARBA00035120"/>
    </source>
</evidence>
<dbReference type="EMBL" id="SDHX01000001">
    <property type="protein sequence ID" value="RXK54931.1"/>
    <property type="molecule type" value="Genomic_DNA"/>
</dbReference>
<proteinExistence type="inferred from homology"/>
<evidence type="ECO:0000256" key="4">
    <source>
        <dbReference type="ARBA" id="ARBA00022692"/>
    </source>
</evidence>
<dbReference type="InterPro" id="IPR003691">
    <property type="entry name" value="FluC"/>
</dbReference>
<dbReference type="PANTHER" id="PTHR28259:SF1">
    <property type="entry name" value="FLUORIDE EXPORT PROTEIN 1-RELATED"/>
    <property type="match status" value="1"/>
</dbReference>
<dbReference type="GO" id="GO:0140114">
    <property type="term" value="P:cellular detoxification of fluoride"/>
    <property type="evidence" value="ECO:0007669"/>
    <property type="project" value="UniProtKB-UniRule"/>
</dbReference>
<dbReference type="Proteomes" id="UP000290218">
    <property type="component" value="Unassembled WGS sequence"/>
</dbReference>
<keyword evidence="13" id="KW-1185">Reference proteome</keyword>
<keyword evidence="11" id="KW-0915">Sodium</keyword>
<dbReference type="AlphaFoldDB" id="A0A4Q1C7Z1"/>
<keyword evidence="2 11" id="KW-1003">Cell membrane</keyword>